<feature type="transmembrane region" description="Helical" evidence="1">
    <location>
        <begin position="347"/>
        <end position="368"/>
    </location>
</feature>
<reference evidence="2 3" key="1">
    <citation type="submission" date="2014-11" db="EMBL/GenBank/DDBJ databases">
        <authorList>
            <person name="Zhu J."/>
            <person name="Qi W."/>
            <person name="Song R."/>
        </authorList>
    </citation>
    <scope>NUCLEOTIDE SEQUENCE [LARGE SCALE GENOMIC DNA]</scope>
</reference>
<dbReference type="AlphaFoldDB" id="A0A0G4F6N7"/>
<gene>
    <name evidence="2" type="ORF">Vbra_5728</name>
</gene>
<name>A0A0G4F6N7_VITBC</name>
<feature type="transmembrane region" description="Helical" evidence="1">
    <location>
        <begin position="209"/>
        <end position="230"/>
    </location>
</feature>
<feature type="transmembrane region" description="Helical" evidence="1">
    <location>
        <begin position="310"/>
        <end position="335"/>
    </location>
</feature>
<keyword evidence="3" id="KW-1185">Reference proteome</keyword>
<feature type="transmembrane region" description="Helical" evidence="1">
    <location>
        <begin position="83"/>
        <end position="104"/>
    </location>
</feature>
<feature type="transmembrane region" description="Helical" evidence="1">
    <location>
        <begin position="419"/>
        <end position="443"/>
    </location>
</feature>
<feature type="transmembrane region" description="Helical" evidence="1">
    <location>
        <begin position="139"/>
        <end position="156"/>
    </location>
</feature>
<accession>A0A0G4F6N7</accession>
<evidence type="ECO:0008006" key="4">
    <source>
        <dbReference type="Google" id="ProtNLM"/>
    </source>
</evidence>
<keyword evidence="1" id="KW-0812">Transmembrane</keyword>
<feature type="transmembrane region" description="Helical" evidence="1">
    <location>
        <begin position="449"/>
        <end position="474"/>
    </location>
</feature>
<keyword evidence="1" id="KW-0472">Membrane</keyword>
<dbReference type="EMBL" id="CDMY01000384">
    <property type="protein sequence ID" value="CEM08091.1"/>
    <property type="molecule type" value="Genomic_DNA"/>
</dbReference>
<dbReference type="VEuPathDB" id="CryptoDB:Vbra_5728"/>
<proteinExistence type="predicted"/>
<dbReference type="InParanoid" id="A0A0G4F6N7"/>
<sequence>MGFVHTGCLEAFRQQKLQTTGERPTSCEICKREYDEYWLSGAPQQKTSRWDALCQTVCLWVVPFVALGVFGNIVTLIPTPLVFPFGGSALVYLISYLLECLLALHPQCPSGRQLHWGVLLLLAFFFGANGSAWSNHESALLSVCGLVVLLPISLKAHDHFRMHRRLLAIHRGQEMLQQAGRQQLCVFYGFLQSSHTLAVACYLSRVLALISATFGWISLASSLMALMAVWRHRSSIERHLVTYFLPAHYQCAACRAKPPQDRLCARDPHWTCFRDSLCTAALCCLTFVITSLPIYVMVAPEARSFPWLELFWPLLWQCAKLIICGSTFMFGDFLLGRVSGGRIPEWILVLLLTPIGMWVGMTCSGLRMGTFVAGLTAARLPALCAAFVADDLVLHVTDPRRAWKRATHLTEVAFQEAKAGTAAVGLLGALCLTCCLLVTYGGLVFTIRVAGAACLASIVSVCVYGIGMCVKMLVVDA</sequence>
<feature type="transmembrane region" description="Helical" evidence="1">
    <location>
        <begin position="57"/>
        <end position="77"/>
    </location>
</feature>
<keyword evidence="1" id="KW-1133">Transmembrane helix</keyword>
<organism evidence="2 3">
    <name type="scientific">Vitrella brassicaformis (strain CCMP3155)</name>
    <dbReference type="NCBI Taxonomy" id="1169540"/>
    <lineage>
        <taxon>Eukaryota</taxon>
        <taxon>Sar</taxon>
        <taxon>Alveolata</taxon>
        <taxon>Colpodellida</taxon>
        <taxon>Vitrellaceae</taxon>
        <taxon>Vitrella</taxon>
    </lineage>
</organism>
<feature type="transmembrane region" description="Helical" evidence="1">
    <location>
        <begin position="184"/>
        <end position="203"/>
    </location>
</feature>
<feature type="transmembrane region" description="Helical" evidence="1">
    <location>
        <begin position="276"/>
        <end position="298"/>
    </location>
</feature>
<evidence type="ECO:0000256" key="1">
    <source>
        <dbReference type="SAM" id="Phobius"/>
    </source>
</evidence>
<evidence type="ECO:0000313" key="2">
    <source>
        <dbReference type="EMBL" id="CEM08091.1"/>
    </source>
</evidence>
<evidence type="ECO:0000313" key="3">
    <source>
        <dbReference type="Proteomes" id="UP000041254"/>
    </source>
</evidence>
<dbReference type="Proteomes" id="UP000041254">
    <property type="component" value="Unassembled WGS sequence"/>
</dbReference>
<feature type="transmembrane region" description="Helical" evidence="1">
    <location>
        <begin position="116"/>
        <end position="133"/>
    </location>
</feature>
<protein>
    <recommendedName>
        <fullName evidence="4">RING-CH-type domain-containing protein</fullName>
    </recommendedName>
</protein>